<comment type="caution">
    <text evidence="1">The sequence shown here is derived from an EMBL/GenBank/DDBJ whole genome shotgun (WGS) entry which is preliminary data.</text>
</comment>
<dbReference type="SUPFAM" id="SSF53474">
    <property type="entry name" value="alpha/beta-Hydrolases"/>
    <property type="match status" value="1"/>
</dbReference>
<gene>
    <name evidence="1" type="ORF">UT63_C0008G0020</name>
</gene>
<name>A0A0G0Q9K9_9BACT</name>
<dbReference type="Pfam" id="PF08538">
    <property type="entry name" value="DUF1749"/>
    <property type="match status" value="1"/>
</dbReference>
<dbReference type="GO" id="GO:0016787">
    <property type="term" value="F:hydrolase activity"/>
    <property type="evidence" value="ECO:0007669"/>
    <property type="project" value="UniProtKB-KW"/>
</dbReference>
<protein>
    <submittedName>
        <fullName evidence="1">Alpha/beta hydrolase fold protein</fullName>
    </submittedName>
</protein>
<evidence type="ECO:0000313" key="1">
    <source>
        <dbReference type="EMBL" id="KKR34021.1"/>
    </source>
</evidence>
<evidence type="ECO:0000313" key="2">
    <source>
        <dbReference type="Proteomes" id="UP000034539"/>
    </source>
</evidence>
<accession>A0A0G0Q9K9</accession>
<reference evidence="1 2" key="1">
    <citation type="journal article" date="2015" name="Nature">
        <title>rRNA introns, odd ribosomes, and small enigmatic genomes across a large radiation of phyla.</title>
        <authorList>
            <person name="Brown C.T."/>
            <person name="Hug L.A."/>
            <person name="Thomas B.C."/>
            <person name="Sharon I."/>
            <person name="Castelle C.J."/>
            <person name="Singh A."/>
            <person name="Wilkins M.J."/>
            <person name="Williams K.H."/>
            <person name="Banfield J.F."/>
        </authorList>
    </citation>
    <scope>NUCLEOTIDE SEQUENCE [LARGE SCALE GENOMIC DNA]</scope>
</reference>
<dbReference type="InterPro" id="IPR029058">
    <property type="entry name" value="AB_hydrolase_fold"/>
</dbReference>
<dbReference type="Proteomes" id="UP000034539">
    <property type="component" value="Unassembled WGS sequence"/>
</dbReference>
<dbReference type="EMBL" id="LBXN01000008">
    <property type="protein sequence ID" value="KKR34021.1"/>
    <property type="molecule type" value="Genomic_DNA"/>
</dbReference>
<dbReference type="AlphaFoldDB" id="A0A0G0Q9K9"/>
<organism evidence="1 2">
    <name type="scientific">Candidatus Gottesmanbacteria bacterium GW2011_GWC2_39_8</name>
    <dbReference type="NCBI Taxonomy" id="1618450"/>
    <lineage>
        <taxon>Bacteria</taxon>
        <taxon>Candidatus Gottesmaniibacteriota</taxon>
    </lineage>
</organism>
<dbReference type="InterPro" id="IPR013744">
    <property type="entry name" value="SidJ"/>
</dbReference>
<sequence>MTQIITTPDKIYTPDGLELDTVLFEPKRGTNRAIINIHGISGHYLQNHFISYMARSYPENGYAFFTVNNRGHDYIADVVKSKINGTDRVQKGSAFDIIEESSFDILPAIDYLNKQGYEEIILQGHSLGVLKACYFLSTEKNHGISKTILLSPMDVIHLLDNQVKDWKYWRDMAETMIEGRRGQQYMGTKIWLDVPISADSFWDYAKEDSNMWQFNFSNLSREFIHFNKIKIPMLVVLPEGDNIAIGIDKEQAKNELKKRTASKSFKAEILPGSGHGYWGHEEKLMEVINNWLK</sequence>
<keyword evidence="1" id="KW-0378">Hydrolase</keyword>
<proteinExistence type="predicted"/>
<dbReference type="Gene3D" id="3.40.50.1820">
    <property type="entry name" value="alpha/beta hydrolase"/>
    <property type="match status" value="1"/>
</dbReference>